<dbReference type="SUPFAM" id="SSF88659">
    <property type="entry name" value="Sigma3 and sigma4 domains of RNA polymerase sigma factors"/>
    <property type="match status" value="1"/>
</dbReference>
<gene>
    <name evidence="2" type="ORF">CINTURNW_3790</name>
</gene>
<dbReference type="GO" id="GO:0003700">
    <property type="term" value="F:DNA-binding transcription factor activity"/>
    <property type="evidence" value="ECO:0007669"/>
    <property type="project" value="InterPro"/>
</dbReference>
<dbReference type="InterPro" id="IPR013324">
    <property type="entry name" value="RNA_pol_sigma_r3/r4-like"/>
</dbReference>
<dbReference type="eggNOG" id="COG1595">
    <property type="taxonomic scope" value="Bacteria"/>
</dbReference>
<dbReference type="RefSeq" id="WP_021803717.1">
    <property type="nucleotide sequence ID" value="NZ_KI273145.1"/>
</dbReference>
<comment type="caution">
    <text evidence="2">The sequence shown here is derived from an EMBL/GenBank/DDBJ whole genome shotgun (WGS) entry which is preliminary data.</text>
</comment>
<dbReference type="Proteomes" id="UP000016721">
    <property type="component" value="Unassembled WGS sequence"/>
</dbReference>
<dbReference type="InterPro" id="IPR007630">
    <property type="entry name" value="RNA_pol_sigma70_r4"/>
</dbReference>
<accession>U2PYU2</accession>
<dbReference type="OrthoDB" id="1907842at2"/>
<dbReference type="GO" id="GO:0006352">
    <property type="term" value="P:DNA-templated transcription initiation"/>
    <property type="evidence" value="ECO:0007669"/>
    <property type="project" value="InterPro"/>
</dbReference>
<feature type="domain" description="RNA polymerase sigma-70 region 4" evidence="1">
    <location>
        <begin position="118"/>
        <end position="165"/>
    </location>
</feature>
<dbReference type="HOGENOM" id="CLU_128089_0_0_9"/>
<organism evidence="2 3">
    <name type="scientific">Clostridium intestinale URNW</name>
    <dbReference type="NCBI Taxonomy" id="1294142"/>
    <lineage>
        <taxon>Bacteria</taxon>
        <taxon>Bacillati</taxon>
        <taxon>Bacillota</taxon>
        <taxon>Clostridia</taxon>
        <taxon>Eubacteriales</taxon>
        <taxon>Clostridiaceae</taxon>
        <taxon>Clostridium</taxon>
    </lineage>
</organism>
<evidence type="ECO:0000313" key="3">
    <source>
        <dbReference type="Proteomes" id="UP000016721"/>
    </source>
</evidence>
<dbReference type="Gene3D" id="1.10.10.10">
    <property type="entry name" value="Winged helix-like DNA-binding domain superfamily/Winged helix DNA-binding domain"/>
    <property type="match status" value="1"/>
</dbReference>
<evidence type="ECO:0000259" key="1">
    <source>
        <dbReference type="Pfam" id="PF04545"/>
    </source>
</evidence>
<sequence length="167" mass="19751">MSGLKKDIEEFKRGNNEVFLDVLNRFTSYIKLCSYKLNYYCAETDLIIYLFKLIPQIDLSNFESDKYIIGYIKKCIRNMAVTLYKKNKNYSFITYDNDVLDNNIAYIQEFPIDVEGLISNLSDTQKKIIIYRYKYRFSDSEIGKLLKISRQAVYKNRAKALAQLKYA</sequence>
<keyword evidence="3" id="KW-1185">Reference proteome</keyword>
<dbReference type="AlphaFoldDB" id="U2PYU2"/>
<reference evidence="2 3" key="1">
    <citation type="journal article" date="2013" name="Genome Announc.">
        <title>Draft Genome Sequence of the Hydrogen- and Ethanol-Producing Bacterium Clostridium intestinale Strain URNW.</title>
        <authorList>
            <person name="Lal S."/>
            <person name="Ramachandran U."/>
            <person name="Zhang X."/>
            <person name="Sparling R."/>
            <person name="Levin D.B."/>
        </authorList>
    </citation>
    <scope>NUCLEOTIDE SEQUENCE [LARGE SCALE GENOMIC DNA]</scope>
    <source>
        <strain evidence="2 3">URNW</strain>
    </source>
</reference>
<evidence type="ECO:0000313" key="2">
    <source>
        <dbReference type="EMBL" id="ERK28954.1"/>
    </source>
</evidence>
<dbReference type="EMBL" id="APJA01000023">
    <property type="protein sequence ID" value="ERK28954.1"/>
    <property type="molecule type" value="Genomic_DNA"/>
</dbReference>
<dbReference type="PATRIC" id="fig|1294142.3.peg.3955"/>
<proteinExistence type="predicted"/>
<name>U2PYU2_9CLOT</name>
<protein>
    <submittedName>
        <fullName evidence="2">BotR</fullName>
    </submittedName>
</protein>
<dbReference type="STRING" id="1294142.CINTURNW_3790"/>
<dbReference type="NCBIfam" id="TIGR02937">
    <property type="entry name" value="sigma70-ECF"/>
    <property type="match status" value="1"/>
</dbReference>
<dbReference type="InterPro" id="IPR014284">
    <property type="entry name" value="RNA_pol_sigma-70_dom"/>
</dbReference>
<dbReference type="Pfam" id="PF04545">
    <property type="entry name" value="Sigma70_r4"/>
    <property type="match status" value="1"/>
</dbReference>
<dbReference type="InterPro" id="IPR036388">
    <property type="entry name" value="WH-like_DNA-bd_sf"/>
</dbReference>